<evidence type="ECO:0000313" key="1">
    <source>
        <dbReference type="EMBL" id="SVE48230.1"/>
    </source>
</evidence>
<organism evidence="1">
    <name type="scientific">marine metagenome</name>
    <dbReference type="NCBI Taxonomy" id="408172"/>
    <lineage>
        <taxon>unclassified sequences</taxon>
        <taxon>metagenomes</taxon>
        <taxon>ecological metagenomes</taxon>
    </lineage>
</organism>
<dbReference type="EMBL" id="UINC01220353">
    <property type="protein sequence ID" value="SVE48230.1"/>
    <property type="molecule type" value="Genomic_DNA"/>
</dbReference>
<reference evidence="1" key="1">
    <citation type="submission" date="2018-05" db="EMBL/GenBank/DDBJ databases">
        <authorList>
            <person name="Lanie J.A."/>
            <person name="Ng W.-L."/>
            <person name="Kazmierczak K.M."/>
            <person name="Andrzejewski T.M."/>
            <person name="Davidsen T.M."/>
            <person name="Wayne K.J."/>
            <person name="Tettelin H."/>
            <person name="Glass J.I."/>
            <person name="Rusch D."/>
            <person name="Podicherti R."/>
            <person name="Tsui H.-C.T."/>
            <person name="Winkler M.E."/>
        </authorList>
    </citation>
    <scope>NUCLEOTIDE SEQUENCE</scope>
</reference>
<accession>A0A383DVI6</accession>
<name>A0A383DVI6_9ZZZZ</name>
<dbReference type="AlphaFoldDB" id="A0A383DVI6"/>
<protein>
    <submittedName>
        <fullName evidence="1">Uncharacterized protein</fullName>
    </submittedName>
</protein>
<feature type="non-terminal residue" evidence="1">
    <location>
        <position position="28"/>
    </location>
</feature>
<sequence length="28" mass="3054">MEVTVKNSQGDTVQTIDLDDAVFSVPMN</sequence>
<gene>
    <name evidence="1" type="ORF">METZ01_LOCUS501084</name>
</gene>
<proteinExistence type="predicted"/>